<evidence type="ECO:0000313" key="1">
    <source>
        <dbReference type="EMBL" id="BBX84479.1"/>
    </source>
</evidence>
<dbReference type="Gene3D" id="1.10.10.2390">
    <property type="match status" value="1"/>
</dbReference>
<organism evidence="1 2">
    <name type="scientific">Mycolicibacterium aubagnense</name>
    <dbReference type="NCBI Taxonomy" id="319707"/>
    <lineage>
        <taxon>Bacteria</taxon>
        <taxon>Bacillati</taxon>
        <taxon>Actinomycetota</taxon>
        <taxon>Actinomycetes</taxon>
        <taxon>Mycobacteriales</taxon>
        <taxon>Mycobacteriaceae</taxon>
        <taxon>Mycolicibacterium</taxon>
    </lineage>
</organism>
<gene>
    <name evidence="1" type="ORF">MAUB_23520</name>
</gene>
<evidence type="ECO:0008006" key="3">
    <source>
        <dbReference type="Google" id="ProtNLM"/>
    </source>
</evidence>
<keyword evidence="2" id="KW-1185">Reference proteome</keyword>
<proteinExistence type="predicted"/>
<accession>A0ABM7ICI7</accession>
<protein>
    <recommendedName>
        <fullName evidence="3">DUF3349 domain-containing protein</fullName>
    </recommendedName>
</protein>
<dbReference type="RefSeq" id="WP_138232425.1">
    <property type="nucleotide sequence ID" value="NZ_AP022577.1"/>
</dbReference>
<dbReference type="InterPro" id="IPR021784">
    <property type="entry name" value="DUF3349"/>
</dbReference>
<dbReference type="Proteomes" id="UP000465609">
    <property type="component" value="Chromosome"/>
</dbReference>
<name>A0ABM7ICI7_9MYCO</name>
<evidence type="ECO:0000313" key="2">
    <source>
        <dbReference type="Proteomes" id="UP000465609"/>
    </source>
</evidence>
<dbReference type="Gene3D" id="6.10.140.2080">
    <property type="match status" value="1"/>
</dbReference>
<reference evidence="1 2" key="1">
    <citation type="journal article" date="2019" name="Emerg. Microbes Infect.">
        <title>Comprehensive subspecies identification of 175 nontuberculous mycobacteria species based on 7547 genomic profiles.</title>
        <authorList>
            <person name="Matsumoto Y."/>
            <person name="Kinjo T."/>
            <person name="Motooka D."/>
            <person name="Nabeya D."/>
            <person name="Jung N."/>
            <person name="Uechi K."/>
            <person name="Horii T."/>
            <person name="Iida T."/>
            <person name="Fujita J."/>
            <person name="Nakamura S."/>
        </authorList>
    </citation>
    <scope>NUCLEOTIDE SEQUENCE [LARGE SCALE GENOMIC DNA]</scope>
    <source>
        <strain evidence="1 2">JCM 15296</strain>
    </source>
</reference>
<sequence length="109" mass="11911">MNEPIVVPAPNNTAALFHSILNWLREGYPDGVPPKDYFPVLALLRRSLSEGEVVEVARTILRSNDGESPVTEDEIHDAIQKTTDQAPSPEDIQQVSARLAAVGWPLATP</sequence>
<dbReference type="Pfam" id="PF11829">
    <property type="entry name" value="DUF3349"/>
    <property type="match status" value="1"/>
</dbReference>
<dbReference type="EMBL" id="AP022577">
    <property type="protein sequence ID" value="BBX84479.1"/>
    <property type="molecule type" value="Genomic_DNA"/>
</dbReference>